<evidence type="ECO:0000259" key="4">
    <source>
        <dbReference type="Pfam" id="PF13205"/>
    </source>
</evidence>
<dbReference type="PROSITE" id="PS51257">
    <property type="entry name" value="PROKAR_LIPOPROTEIN"/>
    <property type="match status" value="1"/>
</dbReference>
<evidence type="ECO:0000256" key="2">
    <source>
        <dbReference type="SAM" id="MobiDB-lite"/>
    </source>
</evidence>
<proteinExistence type="predicted"/>
<name>A0ABR7XGK1_9BACT</name>
<feature type="signal peptide" evidence="3">
    <location>
        <begin position="1"/>
        <end position="20"/>
    </location>
</feature>
<feature type="compositionally biased region" description="Basic and acidic residues" evidence="2">
    <location>
        <begin position="28"/>
        <end position="41"/>
    </location>
</feature>
<keyword evidence="1 3" id="KW-0732">Signal</keyword>
<dbReference type="RefSeq" id="WP_191183586.1">
    <property type="nucleotide sequence ID" value="NZ_JACXAJ010000003.1"/>
</dbReference>
<protein>
    <submittedName>
        <fullName evidence="5">Ig-like domain-containing protein</fullName>
    </submittedName>
</protein>
<feature type="chain" id="PRO_5046583468" evidence="3">
    <location>
        <begin position="21"/>
        <end position="536"/>
    </location>
</feature>
<keyword evidence="6" id="KW-1185">Reference proteome</keyword>
<organism evidence="5 6">
    <name type="scientific">Pontibacter aquaedesilientis</name>
    <dbReference type="NCBI Taxonomy" id="2766980"/>
    <lineage>
        <taxon>Bacteria</taxon>
        <taxon>Pseudomonadati</taxon>
        <taxon>Bacteroidota</taxon>
        <taxon>Cytophagia</taxon>
        <taxon>Cytophagales</taxon>
        <taxon>Hymenobacteraceae</taxon>
        <taxon>Pontibacter</taxon>
    </lineage>
</organism>
<sequence>MKIFNIVLAIASLVGATSCASINNPEGGPKDEKAPTLESSNPKHKELNVKTQTITLDFDEEVQQNSLAKELLITPYTDNKYKIKTSKTRLELVFEEPFEENTTYTFNFRKGIEDITEKNKAEALRLTFSTGNFIDSSRVSGVVLDLLKQQPEKEAIVALYPTSDTLSIRKSRPYYQTQTNEAGEFVFENIKEGEYRIFALTDKNNSSTYDNENERIAYKSEPIQITSVGQELLLETVKIDTKRPILQRREKYLDRFVSNYNEGIESFIARPINSPKDTLVHKISADGKIIELFGDAKFKGGMALLTAMDSAANRTIDTVQINFEGKRAQRIQGAKLKDNGASNNNTYSEGQSITIELETPVRINFKEPIAILADSILVTKLTYPNQVKLDRTATELSFVVPRWKGRNRQATVILDSVGIAPVQGDKLKFTPLTFTVAEAKGAGSLKGSITSTNPSYIVQLLDNQYKVKRQIRNAKSYDFKNIEPGTYYIRIIVDENKNGKWDGGDPNFKRPPEKVYLHKKALEIRANWEVEENIKF</sequence>
<accession>A0ABR7XGK1</accession>
<dbReference type="InterPro" id="IPR032812">
    <property type="entry name" value="SbsA_Ig"/>
</dbReference>
<reference evidence="5 6" key="1">
    <citation type="submission" date="2020-09" db="EMBL/GenBank/DDBJ databases">
        <title>Genome sequencing and assembly of Pontibacter sp.</title>
        <authorList>
            <person name="Chhetri G."/>
        </authorList>
    </citation>
    <scope>NUCLEOTIDE SEQUENCE [LARGE SCALE GENOMIC DNA]</scope>
    <source>
        <strain evidence="5 6">JH31</strain>
    </source>
</reference>
<evidence type="ECO:0000313" key="5">
    <source>
        <dbReference type="EMBL" id="MBD1397432.1"/>
    </source>
</evidence>
<feature type="region of interest" description="Disordered" evidence="2">
    <location>
        <begin position="22"/>
        <end position="41"/>
    </location>
</feature>
<dbReference type="Pfam" id="PF13205">
    <property type="entry name" value="Big_5"/>
    <property type="match status" value="1"/>
</dbReference>
<dbReference type="SUPFAM" id="SSF49478">
    <property type="entry name" value="Cna protein B-type domain"/>
    <property type="match status" value="1"/>
</dbReference>
<dbReference type="EMBL" id="JACXAJ010000003">
    <property type="protein sequence ID" value="MBD1397432.1"/>
    <property type="molecule type" value="Genomic_DNA"/>
</dbReference>
<evidence type="ECO:0000313" key="6">
    <source>
        <dbReference type="Proteomes" id="UP000625551"/>
    </source>
</evidence>
<dbReference type="Proteomes" id="UP000625551">
    <property type="component" value="Unassembled WGS sequence"/>
</dbReference>
<gene>
    <name evidence="5" type="ORF">H9Q13_09665</name>
</gene>
<evidence type="ECO:0000256" key="1">
    <source>
        <dbReference type="ARBA" id="ARBA00022729"/>
    </source>
</evidence>
<evidence type="ECO:0000256" key="3">
    <source>
        <dbReference type="SAM" id="SignalP"/>
    </source>
</evidence>
<feature type="domain" description="SbsA Ig-like" evidence="4">
    <location>
        <begin position="31"/>
        <end position="130"/>
    </location>
</feature>
<comment type="caution">
    <text evidence="5">The sequence shown here is derived from an EMBL/GenBank/DDBJ whole genome shotgun (WGS) entry which is preliminary data.</text>
</comment>